<accession>A0ABM8FT59</accession>
<dbReference type="EMBL" id="AP027728">
    <property type="protein sequence ID" value="BDZ38730.1"/>
    <property type="molecule type" value="Genomic_DNA"/>
</dbReference>
<organism evidence="1 2">
    <name type="scientific">Microbacterium suwonense</name>
    <dbReference type="NCBI Taxonomy" id="683047"/>
    <lineage>
        <taxon>Bacteria</taxon>
        <taxon>Bacillati</taxon>
        <taxon>Actinomycetota</taxon>
        <taxon>Actinomycetes</taxon>
        <taxon>Micrococcales</taxon>
        <taxon>Microbacteriaceae</taxon>
        <taxon>Microbacterium</taxon>
    </lineage>
</organism>
<gene>
    <name evidence="1" type="ORF">GCM10025863_13440</name>
</gene>
<evidence type="ECO:0000313" key="2">
    <source>
        <dbReference type="Proteomes" id="UP001321543"/>
    </source>
</evidence>
<name>A0ABM8FT59_9MICO</name>
<proteinExistence type="predicted"/>
<evidence type="ECO:0000313" key="1">
    <source>
        <dbReference type="EMBL" id="BDZ38730.1"/>
    </source>
</evidence>
<protein>
    <recommendedName>
        <fullName evidence="3">SAF domain-containing protein</fullName>
    </recommendedName>
</protein>
<keyword evidence="2" id="KW-1185">Reference proteome</keyword>
<reference evidence="2" key="1">
    <citation type="journal article" date="2019" name="Int. J. Syst. Evol. Microbiol.">
        <title>The Global Catalogue of Microorganisms (GCM) 10K type strain sequencing project: providing services to taxonomists for standard genome sequencing and annotation.</title>
        <authorList>
            <consortium name="The Broad Institute Genomics Platform"/>
            <consortium name="The Broad Institute Genome Sequencing Center for Infectious Disease"/>
            <person name="Wu L."/>
            <person name="Ma J."/>
        </authorList>
    </citation>
    <scope>NUCLEOTIDE SEQUENCE [LARGE SCALE GENOMIC DNA]</scope>
    <source>
        <strain evidence="2">NBRC 106310</strain>
    </source>
</reference>
<evidence type="ECO:0008006" key="3">
    <source>
        <dbReference type="Google" id="ProtNLM"/>
    </source>
</evidence>
<sequence length="92" mass="9101">MVVSSTAIPAGVGPGSAVELWHAPLLEDGRTPDAPRVLVGDAVIARVAEADGMLSQSRTDVEVVIDRADVADVLAAITGGSAISIIPAGAGS</sequence>
<dbReference type="Proteomes" id="UP001321543">
    <property type="component" value="Chromosome"/>
</dbReference>